<evidence type="ECO:0000256" key="1">
    <source>
        <dbReference type="ARBA" id="ARBA00004141"/>
    </source>
</evidence>
<feature type="transmembrane region" description="Helical" evidence="5">
    <location>
        <begin position="959"/>
        <end position="982"/>
    </location>
</feature>
<feature type="transmembrane region" description="Helical" evidence="5">
    <location>
        <begin position="1279"/>
        <end position="1302"/>
    </location>
</feature>
<accession>A0A238C3G0</accession>
<keyword evidence="2 5" id="KW-0812">Transmembrane</keyword>
<feature type="domain" description="Amino acid transporter transmembrane" evidence="6">
    <location>
        <begin position="936"/>
        <end position="1341"/>
    </location>
</feature>
<evidence type="ECO:0000313" key="9">
    <source>
        <dbReference type="Proteomes" id="UP000242913"/>
    </source>
</evidence>
<organism evidence="8 9">
    <name type="scientific">Onchocerca flexuosa</name>
    <dbReference type="NCBI Taxonomy" id="387005"/>
    <lineage>
        <taxon>Eukaryota</taxon>
        <taxon>Metazoa</taxon>
        <taxon>Ecdysozoa</taxon>
        <taxon>Nematoda</taxon>
        <taxon>Chromadorea</taxon>
        <taxon>Rhabditida</taxon>
        <taxon>Spirurina</taxon>
        <taxon>Spiruromorpha</taxon>
        <taxon>Filarioidea</taxon>
        <taxon>Onchocercidae</taxon>
        <taxon>Onchocerca</taxon>
    </lineage>
</organism>
<keyword evidence="3 5" id="KW-1133">Transmembrane helix</keyword>
<feature type="transmembrane region" description="Helical" evidence="5">
    <location>
        <begin position="1207"/>
        <end position="1231"/>
    </location>
</feature>
<dbReference type="InterPro" id="IPR024977">
    <property type="entry name" value="Apc4-like_WD40_dom"/>
</dbReference>
<sequence length="1350" mass="153881">MDSVYMLSRSIPTDLMGKTVISRRSPFKVHQALWNPNIDLLTLASQKGEVCVRRLHWRNGWKVKLIYFPDVERDIYDVKPLLLDRIKSEGEIRLETMCWSPDGKILATAFSDGCIHLLDAEKGIVRFTIRMKTRVTRMRWQRFSEKLNIDLISDDALSGALGDLSESESLNDKSEELNQLRAMKAFCDNSSLSILGTLLFALNADNVVIVLAAGVLPIASIEPPLHFFGKCDPYSIVVGDMFYSAKRGQLIIVYSSMGQLNPTGMNTQMIGFDIDSLGYLKNGLIWTIAHRWLKLVFYVCFVSEAFARAIIHWEDQSKEFHRKFNSFGENASNCNLGECFINMILSGQASPELVNFYRNVLKPTEWKKMIDWVNRGFGDMIGSIGRELLPGAKALQHNMKQLFIEARCALHSSRTENLLPRRLFDVDVYPYGKYADESDEEAPFKEFKSFQNLAEDIINKINEMHLVATRNRKDLINFTSWLSQTPPFTAKNKRSAAELKFDLQLITEYIRQATNTRSGNTAEGIESTNDSFQNYSFDKVLQYFDRQKPLKYRLDVRSNAWDLFCEQQSTRTLADSITNCFDVLQIIQDIFLKNFTATVVAQTNTVLERSHAEGFEKFAIFLPLETKSEPYKYDEEKWLLKVADEPFAISCIGVNGSRHIIYGASSKELYKMHYAKQCTKNVASFSGDVEQILLENSNNGSFQAEVDNIRSSSNEQQSKKIGKNAKGVDNVMPKSPTAAKLSRIENPFNSSISHRLIHFEWYGNGSFYGLLKICKANKEETVLFRSCLSDNSCYLHEDASGCTESCVSFTVSFHRKSGVVFTENGFRAKWFKIKIPLQKISILNRKQSKSDIHQNNQVENIITEAMDVTDHVEGLVIEQQREEGMEEGVQLRRSGIPFVHLFTIYSCWIDQMSEDNGSVNDVRRLVQKETRKGDVISPHRAIMTLSKSMFNAGCFSLPYAWKLGGLWMSLILNFVIAGFNWYGDHILVRSSQHLAKKSERVSLDYGHFAKKVCDYSDIRILRNNSKIIMYIVNITILFYQLGMCSVAILFIANNMNHLLGDYIPGGVKVMALISFVPILALNLFTEMRLLSVFAMISSAFFLLGAFVIMQFAVRQPNHWQELPAVTNFTGVIMFVGMAMYAFEGQTMILPVENKLETPEDFLNNFGVLPTTMCFCTLFMIAIGFYGYTAFGANTQPTITMNVPKEGLYSTINVFLMLQSMLGHSVAMYVILDMFFNGFNRKFTNRFPNISKVIVDKGFRIFWVFVTMLMSISIPHLEIMIPLVGVTSGTLCALIYPPIFEMITFWNDWKVSLNKHQRYLKISWNIFVIITGVFAVIAGIYVNFLIIFKEL</sequence>
<dbReference type="Gene3D" id="2.130.10.10">
    <property type="entry name" value="YVTN repeat-like/Quinoprotein amine dehydrogenase"/>
    <property type="match status" value="1"/>
</dbReference>
<dbReference type="PANTHER" id="PTHR22950:SF343">
    <property type="entry name" value="AMINO ACID TRANSPORTER SKAT-1-RELATED"/>
    <property type="match status" value="1"/>
</dbReference>
<feature type="transmembrane region" description="Helical" evidence="5">
    <location>
        <begin position="1323"/>
        <end position="1347"/>
    </location>
</feature>
<feature type="transmembrane region" description="Helical" evidence="5">
    <location>
        <begin position="1063"/>
        <end position="1085"/>
    </location>
</feature>
<dbReference type="EMBL" id="KZ269980">
    <property type="protein sequence ID" value="OZC11438.1"/>
    <property type="molecule type" value="Genomic_DNA"/>
</dbReference>
<evidence type="ECO:0000256" key="5">
    <source>
        <dbReference type="SAM" id="Phobius"/>
    </source>
</evidence>
<dbReference type="GO" id="GO:0015179">
    <property type="term" value="F:L-amino acid transmembrane transporter activity"/>
    <property type="evidence" value="ECO:0007669"/>
    <property type="project" value="TreeGrafter"/>
</dbReference>
<feature type="transmembrane region" description="Helical" evidence="5">
    <location>
        <begin position="1092"/>
        <end position="1112"/>
    </location>
</feature>
<feature type="transmembrane region" description="Helical" evidence="5">
    <location>
        <begin position="1124"/>
        <end position="1142"/>
    </location>
</feature>
<dbReference type="PANTHER" id="PTHR22950">
    <property type="entry name" value="AMINO ACID TRANSPORTER"/>
    <property type="match status" value="1"/>
</dbReference>
<dbReference type="InterPro" id="IPR013057">
    <property type="entry name" value="AA_transpt_TM"/>
</dbReference>
<dbReference type="Pfam" id="PF12894">
    <property type="entry name" value="ANAPC4_WD40"/>
    <property type="match status" value="1"/>
</dbReference>
<dbReference type="GO" id="GO:0005774">
    <property type="term" value="C:vacuolar membrane"/>
    <property type="evidence" value="ECO:0007669"/>
    <property type="project" value="TreeGrafter"/>
</dbReference>
<dbReference type="InterPro" id="IPR015943">
    <property type="entry name" value="WD40/YVTN_repeat-like_dom_sf"/>
</dbReference>
<gene>
    <name evidence="8" type="ORF">X798_01295</name>
</gene>
<reference evidence="8 9" key="1">
    <citation type="submission" date="2015-12" db="EMBL/GenBank/DDBJ databases">
        <title>Draft genome of the nematode, Onchocerca flexuosa.</title>
        <authorList>
            <person name="Mitreva M."/>
        </authorList>
    </citation>
    <scope>NUCLEOTIDE SEQUENCE [LARGE SCALE GENOMIC DNA]</scope>
    <source>
        <strain evidence="8">Red Deer</strain>
    </source>
</reference>
<name>A0A238C3G0_9BILA</name>
<evidence type="ECO:0000313" key="8">
    <source>
        <dbReference type="EMBL" id="OZC11438.1"/>
    </source>
</evidence>
<dbReference type="OrthoDB" id="47802at2759"/>
<comment type="subcellular location">
    <subcellularLocation>
        <location evidence="1">Membrane</location>
        <topology evidence="1">Multi-pass membrane protein</topology>
    </subcellularLocation>
</comment>
<dbReference type="Pfam" id="PF01490">
    <property type="entry name" value="Aa_trans"/>
    <property type="match status" value="1"/>
</dbReference>
<evidence type="ECO:0000259" key="7">
    <source>
        <dbReference type="Pfam" id="PF12894"/>
    </source>
</evidence>
<keyword evidence="4 5" id="KW-0472">Membrane</keyword>
<feature type="transmembrane region" description="Helical" evidence="5">
    <location>
        <begin position="1252"/>
        <end position="1273"/>
    </location>
</feature>
<proteinExistence type="predicted"/>
<evidence type="ECO:0000256" key="4">
    <source>
        <dbReference type="ARBA" id="ARBA00023136"/>
    </source>
</evidence>
<evidence type="ECO:0000256" key="2">
    <source>
        <dbReference type="ARBA" id="ARBA00022692"/>
    </source>
</evidence>
<evidence type="ECO:0000256" key="3">
    <source>
        <dbReference type="ARBA" id="ARBA00022989"/>
    </source>
</evidence>
<evidence type="ECO:0000259" key="6">
    <source>
        <dbReference type="Pfam" id="PF01490"/>
    </source>
</evidence>
<feature type="domain" description="Anaphase-promoting complex subunit 4-like WD40" evidence="7">
    <location>
        <begin position="33"/>
        <end position="141"/>
    </location>
</feature>
<dbReference type="SUPFAM" id="SSF117289">
    <property type="entry name" value="Nucleoporin domain"/>
    <property type="match status" value="1"/>
</dbReference>
<keyword evidence="9" id="KW-1185">Reference proteome</keyword>
<feature type="transmembrane region" description="Helical" evidence="5">
    <location>
        <begin position="1027"/>
        <end position="1051"/>
    </location>
</feature>
<protein>
    <submittedName>
        <fullName evidence="8">Transmembrane amino acid transporter protein</fullName>
    </submittedName>
</protein>
<dbReference type="Proteomes" id="UP000242913">
    <property type="component" value="Unassembled WGS sequence"/>
</dbReference>
<feature type="transmembrane region" description="Helical" evidence="5">
    <location>
        <begin position="1162"/>
        <end position="1187"/>
    </location>
</feature>